<feature type="compositionally biased region" description="Low complexity" evidence="6">
    <location>
        <begin position="322"/>
        <end position="333"/>
    </location>
</feature>
<organism evidence="8 9">
    <name type="scientific">Cichlidogyrus casuarinus</name>
    <dbReference type="NCBI Taxonomy" id="1844966"/>
    <lineage>
        <taxon>Eukaryota</taxon>
        <taxon>Metazoa</taxon>
        <taxon>Spiralia</taxon>
        <taxon>Lophotrochozoa</taxon>
        <taxon>Platyhelminthes</taxon>
        <taxon>Monogenea</taxon>
        <taxon>Monopisthocotylea</taxon>
        <taxon>Dactylogyridea</taxon>
        <taxon>Ancyrocephalidae</taxon>
        <taxon>Cichlidogyrus</taxon>
    </lineage>
</organism>
<dbReference type="Gene3D" id="1.20.58.70">
    <property type="match status" value="1"/>
</dbReference>
<dbReference type="Pfam" id="PF00804">
    <property type="entry name" value="Syntaxin"/>
    <property type="match status" value="1"/>
</dbReference>
<dbReference type="GO" id="GO:0016020">
    <property type="term" value="C:membrane"/>
    <property type="evidence" value="ECO:0007669"/>
    <property type="project" value="UniProtKB-SubCell"/>
</dbReference>
<keyword evidence="3" id="KW-0812">Transmembrane</keyword>
<sequence length="377" mass="42896">MVKDRLLDLQVQAKLVKKPKETEKTFQDPLIPDFFQKVYLFPSIFTPQIEVLRSQVDHLEQQVNEIGRMYIDIIAAPLEDKNLTSRVDDLTAEIKTKANLIRSRLLDCEKDVFVDDAKGDEAQLLMGSNAKDRIKHYQFSTVSKRYASVMTQFLMKQNEFKTACKQQIRTNLKLAGRDYSEAQLDDVLESGQTHLFADQIISQTEAAKRMLYQIEARHQDLMKLERNITELKDIFVSINFLIQQQGETIDRIDVAVNNTTDYVDSAKDKLKGATETKKGIRRVSLAGFLGRKTSTSESSKGSFINHKYHEATRRFSSTVRGRQSQPRAAQSSQLDSVLSTLEAQSSETSKILKNMSIAATPARAKRRFSLQVKSAFT</sequence>
<evidence type="ECO:0000256" key="2">
    <source>
        <dbReference type="ARBA" id="ARBA00009063"/>
    </source>
</evidence>
<dbReference type="AlphaFoldDB" id="A0ABD2PW03"/>
<name>A0ABD2PW03_9PLAT</name>
<dbReference type="Proteomes" id="UP001626550">
    <property type="component" value="Unassembled WGS sequence"/>
</dbReference>
<dbReference type="SUPFAM" id="SSF47661">
    <property type="entry name" value="t-snare proteins"/>
    <property type="match status" value="1"/>
</dbReference>
<comment type="similarity">
    <text evidence="2">Belongs to the syntaxin family.</text>
</comment>
<evidence type="ECO:0000256" key="3">
    <source>
        <dbReference type="ARBA" id="ARBA00022692"/>
    </source>
</evidence>
<keyword evidence="9" id="KW-1185">Reference proteome</keyword>
<evidence type="ECO:0000256" key="5">
    <source>
        <dbReference type="ARBA" id="ARBA00023136"/>
    </source>
</evidence>
<dbReference type="PROSITE" id="PS50192">
    <property type="entry name" value="T_SNARE"/>
    <property type="match status" value="1"/>
</dbReference>
<dbReference type="SMART" id="SM00397">
    <property type="entry name" value="t_SNARE"/>
    <property type="match status" value="1"/>
</dbReference>
<evidence type="ECO:0000313" key="9">
    <source>
        <dbReference type="Proteomes" id="UP001626550"/>
    </source>
</evidence>
<evidence type="ECO:0000313" key="8">
    <source>
        <dbReference type="EMBL" id="KAL3311626.1"/>
    </source>
</evidence>
<feature type="region of interest" description="Disordered" evidence="6">
    <location>
        <begin position="314"/>
        <end position="336"/>
    </location>
</feature>
<reference evidence="8 9" key="1">
    <citation type="submission" date="2024-11" db="EMBL/GenBank/DDBJ databases">
        <title>Adaptive evolution of stress response genes in parasites aligns with host niche diversity.</title>
        <authorList>
            <person name="Hahn C."/>
            <person name="Resl P."/>
        </authorList>
    </citation>
    <scope>NUCLEOTIDE SEQUENCE [LARGE SCALE GENOMIC DNA]</scope>
    <source>
        <strain evidence="8">EGGRZ-B1_66</strain>
        <tissue evidence="8">Body</tissue>
    </source>
</reference>
<comment type="caution">
    <text evidence="8">The sequence shown here is derived from an EMBL/GenBank/DDBJ whole genome shotgun (WGS) entry which is preliminary data.</text>
</comment>
<proteinExistence type="inferred from homology"/>
<gene>
    <name evidence="8" type="primary">STX1A_3</name>
    <name evidence="8" type="ORF">Ciccas_009793</name>
</gene>
<dbReference type="InterPro" id="IPR010989">
    <property type="entry name" value="SNARE"/>
</dbReference>
<evidence type="ECO:0000256" key="1">
    <source>
        <dbReference type="ARBA" id="ARBA00004211"/>
    </source>
</evidence>
<evidence type="ECO:0000256" key="4">
    <source>
        <dbReference type="ARBA" id="ARBA00022989"/>
    </source>
</evidence>
<keyword evidence="4" id="KW-1133">Transmembrane helix</keyword>
<dbReference type="CDD" id="cd15848">
    <property type="entry name" value="SNARE_syntaxin1-like"/>
    <property type="match status" value="1"/>
</dbReference>
<evidence type="ECO:0000259" key="7">
    <source>
        <dbReference type="PROSITE" id="PS50192"/>
    </source>
</evidence>
<dbReference type="InterPro" id="IPR000727">
    <property type="entry name" value="T_SNARE_dom"/>
</dbReference>
<accession>A0ABD2PW03</accession>
<protein>
    <submittedName>
        <fullName evidence="8">Syntaxin-1A</fullName>
    </submittedName>
</protein>
<keyword evidence="5" id="KW-0472">Membrane</keyword>
<dbReference type="InterPro" id="IPR045242">
    <property type="entry name" value="Syntaxin"/>
</dbReference>
<dbReference type="PROSITE" id="PS00914">
    <property type="entry name" value="SYNTAXIN"/>
    <property type="match status" value="1"/>
</dbReference>
<dbReference type="EMBL" id="JBJKFK010002105">
    <property type="protein sequence ID" value="KAL3311626.1"/>
    <property type="molecule type" value="Genomic_DNA"/>
</dbReference>
<feature type="domain" description="T-SNARE coiled-coil homology" evidence="7">
    <location>
        <begin position="211"/>
        <end position="273"/>
    </location>
</feature>
<dbReference type="PANTHER" id="PTHR19957">
    <property type="entry name" value="SYNTAXIN"/>
    <property type="match status" value="1"/>
</dbReference>
<evidence type="ECO:0000256" key="6">
    <source>
        <dbReference type="SAM" id="MobiDB-lite"/>
    </source>
</evidence>
<dbReference type="InterPro" id="IPR006012">
    <property type="entry name" value="Syntaxin/epimorphin_CS"/>
</dbReference>
<dbReference type="InterPro" id="IPR006011">
    <property type="entry name" value="Syntaxin_N"/>
</dbReference>
<dbReference type="PANTHER" id="PTHR19957:SF307">
    <property type="entry name" value="PROTEIN SSO1-RELATED"/>
    <property type="match status" value="1"/>
</dbReference>
<comment type="subcellular location">
    <subcellularLocation>
        <location evidence="1">Membrane</location>
        <topology evidence="1">Single-pass type IV membrane protein</topology>
    </subcellularLocation>
</comment>